<protein>
    <submittedName>
        <fullName evidence="1">Uncharacterized protein</fullName>
    </submittedName>
</protein>
<proteinExistence type="predicted"/>
<accession>A0ABC9NKT3</accession>
<evidence type="ECO:0000313" key="1">
    <source>
        <dbReference type="EMBL" id="EDS90873.1"/>
    </source>
</evidence>
<comment type="caution">
    <text evidence="1">The sequence shown here is derived from an EMBL/GenBank/DDBJ whole genome shotgun (WGS) entry which is preliminary data.</text>
</comment>
<sequence length="38" mass="4781">MRIYPKNTEKRYSFLKKPLLKMHKLKLHQQVRFIYGVF</sequence>
<reference evidence="1 2" key="1">
    <citation type="submission" date="2008-02" db="EMBL/GenBank/DDBJ databases">
        <title>Annotation of Escherichia albertii TW07627.</title>
        <authorList>
            <person name="Sutton G."/>
            <person name="Whittam T.S."/>
            <person name="Sebastian Y."/>
        </authorList>
    </citation>
    <scope>NUCLEOTIDE SEQUENCE [LARGE SCALE GENOMIC DNA]</scope>
    <source>
        <strain evidence="1 2">TW07627</strain>
    </source>
</reference>
<dbReference type="AlphaFoldDB" id="A0ABC9NKT3"/>
<name>A0ABC9NKT3_ESCAT</name>
<dbReference type="EMBL" id="ABKX01000009">
    <property type="protein sequence ID" value="EDS90873.1"/>
    <property type="molecule type" value="Genomic_DNA"/>
</dbReference>
<gene>
    <name evidence="1" type="ORF">ESCAB7627_2170</name>
</gene>
<organism evidence="1 2">
    <name type="scientific">Escherichia albertii (strain TW07627)</name>
    <dbReference type="NCBI Taxonomy" id="502347"/>
    <lineage>
        <taxon>Bacteria</taxon>
        <taxon>Pseudomonadati</taxon>
        <taxon>Pseudomonadota</taxon>
        <taxon>Gammaproteobacteria</taxon>
        <taxon>Enterobacterales</taxon>
        <taxon>Enterobacteriaceae</taxon>
        <taxon>Escherichia</taxon>
    </lineage>
</organism>
<dbReference type="Proteomes" id="UP000003042">
    <property type="component" value="Unassembled WGS sequence"/>
</dbReference>
<evidence type="ECO:0000313" key="2">
    <source>
        <dbReference type="Proteomes" id="UP000003042"/>
    </source>
</evidence>